<evidence type="ECO:0000313" key="2">
    <source>
        <dbReference type="Proteomes" id="UP000594263"/>
    </source>
</evidence>
<proteinExistence type="predicted"/>
<dbReference type="Proteomes" id="UP000594263">
    <property type="component" value="Unplaced"/>
</dbReference>
<protein>
    <submittedName>
        <fullName evidence="1">Uncharacterized protein</fullName>
    </submittedName>
</protein>
<evidence type="ECO:0000313" key="1">
    <source>
        <dbReference type="EnsemblPlants" id="Kaladp0026s0062.1.v1.1.CDS.1"/>
    </source>
</evidence>
<keyword evidence="2" id="KW-1185">Reference proteome</keyword>
<name>A0A7N0T8P3_KALFE</name>
<reference evidence="1" key="1">
    <citation type="submission" date="2021-01" db="UniProtKB">
        <authorList>
            <consortium name="EnsemblPlants"/>
        </authorList>
    </citation>
    <scope>IDENTIFICATION</scope>
</reference>
<accession>A0A7N0T8P3</accession>
<sequence>MVLVGKSDRVNLVFEHRRQILHAAVLGVCLDVLSSLGRLKASLWSPLIKTQPINSISTVLFPFYPR</sequence>
<dbReference type="Gramene" id="Kaladp0026s0062.1.v1.1">
    <property type="protein sequence ID" value="Kaladp0026s0062.1.v1.1.CDS.1"/>
    <property type="gene ID" value="Kaladp0026s0062.v1.1"/>
</dbReference>
<organism evidence="1 2">
    <name type="scientific">Kalanchoe fedtschenkoi</name>
    <name type="common">Lavender scallops</name>
    <name type="synonym">South American air plant</name>
    <dbReference type="NCBI Taxonomy" id="63787"/>
    <lineage>
        <taxon>Eukaryota</taxon>
        <taxon>Viridiplantae</taxon>
        <taxon>Streptophyta</taxon>
        <taxon>Embryophyta</taxon>
        <taxon>Tracheophyta</taxon>
        <taxon>Spermatophyta</taxon>
        <taxon>Magnoliopsida</taxon>
        <taxon>eudicotyledons</taxon>
        <taxon>Gunneridae</taxon>
        <taxon>Pentapetalae</taxon>
        <taxon>Saxifragales</taxon>
        <taxon>Crassulaceae</taxon>
        <taxon>Kalanchoe</taxon>
    </lineage>
</organism>
<dbReference type="AlphaFoldDB" id="A0A7N0T8P3"/>
<dbReference type="EnsemblPlants" id="Kaladp0026s0062.1.v1.1">
    <property type="protein sequence ID" value="Kaladp0026s0062.1.v1.1.CDS.1"/>
    <property type="gene ID" value="Kaladp0026s0062.v1.1"/>
</dbReference>